<gene>
    <name evidence="6" type="ORF">J3R75_000773</name>
</gene>
<dbReference type="AlphaFoldDB" id="A0AAE3VE97"/>
<accession>A0AAE3VE97</accession>
<keyword evidence="4 6" id="KW-0326">Glycosidase</keyword>
<evidence type="ECO:0000313" key="6">
    <source>
        <dbReference type="EMBL" id="MDQ0288666.1"/>
    </source>
</evidence>
<proteinExistence type="inferred from homology"/>
<dbReference type="PANTHER" id="PTHR46017">
    <property type="entry name" value="ALPHA-MANNOSIDASE 2C1"/>
    <property type="match status" value="1"/>
</dbReference>
<dbReference type="EC" id="3.2.1.24" evidence="6"/>
<dbReference type="InterPro" id="IPR000602">
    <property type="entry name" value="Glyco_hydro_38_N"/>
</dbReference>
<dbReference type="Pfam" id="PF09261">
    <property type="entry name" value="Alpha-mann_mid"/>
    <property type="match status" value="1"/>
</dbReference>
<keyword evidence="3 6" id="KW-0378">Hydrolase</keyword>
<protein>
    <submittedName>
        <fullName evidence="6">Alpha-mannosidase</fullName>
        <ecNumber evidence="6">3.2.1.24</ecNumber>
    </submittedName>
</protein>
<dbReference type="InterPro" id="IPR028995">
    <property type="entry name" value="Glyco_hydro_57/38_cen_sf"/>
</dbReference>
<dbReference type="InterPro" id="IPR037094">
    <property type="entry name" value="Glyco_hydro_38_cen_sf"/>
</dbReference>
<evidence type="ECO:0000313" key="7">
    <source>
        <dbReference type="Proteomes" id="UP001238163"/>
    </source>
</evidence>
<comment type="caution">
    <text evidence="6">The sequence shown here is derived from an EMBL/GenBank/DDBJ whole genome shotgun (WGS) entry which is preliminary data.</text>
</comment>
<dbReference type="RefSeq" id="WP_307259998.1">
    <property type="nucleotide sequence ID" value="NZ_JAUSVL010000001.1"/>
</dbReference>
<dbReference type="GO" id="GO:0006013">
    <property type="term" value="P:mannose metabolic process"/>
    <property type="evidence" value="ECO:0007669"/>
    <property type="project" value="InterPro"/>
</dbReference>
<evidence type="ECO:0000256" key="2">
    <source>
        <dbReference type="ARBA" id="ARBA00022723"/>
    </source>
</evidence>
<comment type="similarity">
    <text evidence="1">Belongs to the glycosyl hydrolase 38 family.</text>
</comment>
<dbReference type="InterPro" id="IPR041147">
    <property type="entry name" value="GH38_C"/>
</dbReference>
<dbReference type="Proteomes" id="UP001238163">
    <property type="component" value="Unassembled WGS sequence"/>
</dbReference>
<dbReference type="SUPFAM" id="SSF74650">
    <property type="entry name" value="Galactose mutarotase-like"/>
    <property type="match status" value="1"/>
</dbReference>
<dbReference type="GO" id="GO:0004559">
    <property type="term" value="F:alpha-mannosidase activity"/>
    <property type="evidence" value="ECO:0007669"/>
    <property type="project" value="UniProtKB-EC"/>
</dbReference>
<reference evidence="6" key="1">
    <citation type="submission" date="2023-07" db="EMBL/GenBank/DDBJ databases">
        <title>Genomic Encyclopedia of Type Strains, Phase IV (KMG-IV): sequencing the most valuable type-strain genomes for metagenomic binning, comparative biology and taxonomic classification.</title>
        <authorList>
            <person name="Goeker M."/>
        </authorList>
    </citation>
    <scope>NUCLEOTIDE SEQUENCE</scope>
    <source>
        <strain evidence="6">DSM 24202</strain>
    </source>
</reference>
<dbReference type="PANTHER" id="PTHR46017:SF1">
    <property type="entry name" value="ALPHA-MANNOSIDASE 2C1"/>
    <property type="match status" value="1"/>
</dbReference>
<sequence>MVLNPEWRRRIDHWRNYLPKIFYRAVGDVALEHFVTSESMRPAEAQTRSFQAIAPGTTWGEEWQLGWFRGKVVVPPALAGQRIVLKLETGGAESIIWVDGVARGARDHSGRELLLTAEARGSEEFSILAETFAGNQRNCGGGPHPEWFAPVAGTPPTVQLGRTTFGCWHEEAFQLWLDMETLIQLRDGILDPHSLRIAEIDDALQQLTLVVDFELAADARDASIRAGRALLRPLLACRNGSTAPVMHCFGHSHIDVAWLWPLAETERKCCRTFSNQLALMDEYPEYKFLQSQAYLYRRTRELYPDLYERVRAAVARGQWLVDGAMWVEADTNISGGEALIRQFLHGKRFFREEFGVENELMWLPDVFGYSGALPQIMAGCGIKWFSTQKIFWTYNGGDPFPYNSFWWEGIDGTRVLSYLHNDYNSETKPQAVLARWRERVQKDGSHKGRLMPFGYGDGGGGPTRLHLEYLRREGDLEGLPKCRIAEPAEYFRDMASDALPTWVGELYFQAHRGTYTSQAKTKKGNRDNELALRELECWGAIAERLQGRAYPLTEADELWKNVLLNQFHDIIPGSSIHEVYVEAEALYARTLARVRELTAATQTSLVHDDDAAQTLFNSLSWERDAMVEIPYAAACDEAGSALPVQTQDGRHFALVRALPSCGWTTIRRGAQASTAVNSLRATPTTLENDLMVFTFNALGELTSARSKADGEEVLAAPANVLHLYKDVPSSYDAWDIDSMYKKTPCDCVREATVTVIAQGPVFAALRVTQKLHESELTQDIVLRAHSRVLEFRTRVEWRESHKMLKVAFPVAVRAEDALHEVQFGHVRRPTHATRPYDATRFEVCNHKWTALVEEGRGAAVLNDCKYGVNVDGNSINLTLLRSPLAPDQTADKGQQDFTYAFCCWQGPFLTNNPIHDAYELNVPVAVCAGNGGHQEIVRISAANVVLESLKPAEDGSGDVIVRLYESVRTATDCELRVALPFRSVLATSMLESDGVAVPTHGAVMTLQFRPFEIKTLRLVMA</sequence>
<dbReference type="EMBL" id="JAUSVL010000001">
    <property type="protein sequence ID" value="MDQ0288666.1"/>
    <property type="molecule type" value="Genomic_DNA"/>
</dbReference>
<dbReference type="InterPro" id="IPR027291">
    <property type="entry name" value="Glyco_hydro_38_N_sf"/>
</dbReference>
<organism evidence="6 7">
    <name type="scientific">Oligosphaera ethanolica</name>
    <dbReference type="NCBI Taxonomy" id="760260"/>
    <lineage>
        <taxon>Bacteria</taxon>
        <taxon>Pseudomonadati</taxon>
        <taxon>Lentisphaerota</taxon>
        <taxon>Oligosphaeria</taxon>
        <taxon>Oligosphaerales</taxon>
        <taxon>Oligosphaeraceae</taxon>
        <taxon>Oligosphaera</taxon>
    </lineage>
</organism>
<dbReference type="InterPro" id="IPR015341">
    <property type="entry name" value="Glyco_hydro_38_cen"/>
</dbReference>
<dbReference type="InterPro" id="IPR054723">
    <property type="entry name" value="Ams1-like_N"/>
</dbReference>
<dbReference type="GO" id="GO:0030246">
    <property type="term" value="F:carbohydrate binding"/>
    <property type="evidence" value="ECO:0007669"/>
    <property type="project" value="InterPro"/>
</dbReference>
<evidence type="ECO:0000259" key="5">
    <source>
        <dbReference type="SMART" id="SM00872"/>
    </source>
</evidence>
<dbReference type="Gene3D" id="3.20.110.10">
    <property type="entry name" value="Glycoside hydrolase 38, N terminal domain"/>
    <property type="match status" value="1"/>
</dbReference>
<dbReference type="FunFam" id="3.20.110.10:FF:000002">
    <property type="entry name" value="alpha-mannosidase 2C1 isoform X1"/>
    <property type="match status" value="1"/>
</dbReference>
<dbReference type="Pfam" id="PF07748">
    <property type="entry name" value="Glyco_hydro_38C"/>
    <property type="match status" value="1"/>
</dbReference>
<evidence type="ECO:0000256" key="1">
    <source>
        <dbReference type="ARBA" id="ARBA00009792"/>
    </source>
</evidence>
<dbReference type="Gene3D" id="2.60.40.2220">
    <property type="match status" value="1"/>
</dbReference>
<feature type="domain" description="Glycoside hydrolase family 38 central" evidence="5">
    <location>
        <begin position="509"/>
        <end position="587"/>
    </location>
</feature>
<dbReference type="InterPro" id="IPR011682">
    <property type="entry name" value="Glyco_hydro_38_C"/>
</dbReference>
<evidence type="ECO:0000256" key="3">
    <source>
        <dbReference type="ARBA" id="ARBA00022801"/>
    </source>
</evidence>
<name>A0AAE3VE97_9BACT</name>
<dbReference type="GO" id="GO:0009313">
    <property type="term" value="P:oligosaccharide catabolic process"/>
    <property type="evidence" value="ECO:0007669"/>
    <property type="project" value="TreeGrafter"/>
</dbReference>
<dbReference type="InterPro" id="IPR011013">
    <property type="entry name" value="Gal_mutarotase_sf_dom"/>
</dbReference>
<evidence type="ECO:0000256" key="4">
    <source>
        <dbReference type="ARBA" id="ARBA00023295"/>
    </source>
</evidence>
<dbReference type="CDD" id="cd10789">
    <property type="entry name" value="GH38N_AMII_ER_cytosolic"/>
    <property type="match status" value="1"/>
</dbReference>
<keyword evidence="2" id="KW-0479">Metal-binding</keyword>
<dbReference type="Pfam" id="PF17677">
    <property type="entry name" value="Glyco_hydro38C2"/>
    <property type="match status" value="1"/>
</dbReference>
<dbReference type="GO" id="GO:0046872">
    <property type="term" value="F:metal ion binding"/>
    <property type="evidence" value="ECO:0007669"/>
    <property type="project" value="UniProtKB-KW"/>
</dbReference>
<dbReference type="Gene3D" id="1.20.1270.50">
    <property type="entry name" value="Glycoside hydrolase family 38, central domain"/>
    <property type="match status" value="1"/>
</dbReference>
<dbReference type="FunFam" id="1.20.1270.50:FF:000004">
    <property type="entry name" value="alpha-mannosidase 2C1 isoform X1"/>
    <property type="match status" value="1"/>
</dbReference>
<dbReference type="Pfam" id="PF01074">
    <property type="entry name" value="Glyco_hydro_38N"/>
    <property type="match status" value="1"/>
</dbReference>
<dbReference type="SMART" id="SM00872">
    <property type="entry name" value="Alpha-mann_mid"/>
    <property type="match status" value="1"/>
</dbReference>
<dbReference type="SUPFAM" id="SSF88688">
    <property type="entry name" value="Families 57/38 glycoside transferase middle domain"/>
    <property type="match status" value="1"/>
</dbReference>
<dbReference type="SUPFAM" id="SSF88713">
    <property type="entry name" value="Glycoside hydrolase/deacetylase"/>
    <property type="match status" value="1"/>
</dbReference>
<dbReference type="Pfam" id="PF22907">
    <property type="entry name" value="Ams1-like_1st"/>
    <property type="match status" value="1"/>
</dbReference>
<keyword evidence="7" id="KW-1185">Reference proteome</keyword>
<dbReference type="InterPro" id="IPR011330">
    <property type="entry name" value="Glyco_hydro/deAcase_b/a-brl"/>
</dbReference>
<dbReference type="Gene3D" id="2.70.98.30">
    <property type="entry name" value="Golgi alpha-mannosidase II, domain 4"/>
    <property type="match status" value="1"/>
</dbReference>